<dbReference type="HOGENOM" id="CLU_028686_1_0_11"/>
<dbReference type="InParanoid" id="C8XD07"/>
<dbReference type="InterPro" id="IPR005198">
    <property type="entry name" value="Glyco_hydro_76"/>
</dbReference>
<dbReference type="PANTHER" id="PTHR47791">
    <property type="entry name" value="MEIOTICALLY UP-REGULATED GENE 191 PROTEIN"/>
    <property type="match status" value="1"/>
</dbReference>
<dbReference type="PIRSF" id="PIRSF021505">
    <property type="entry name" value="O_gly_hdrol"/>
    <property type="match status" value="1"/>
</dbReference>
<evidence type="ECO:0000256" key="1">
    <source>
        <dbReference type="SAM" id="MobiDB-lite"/>
    </source>
</evidence>
<protein>
    <submittedName>
        <fullName evidence="2">Glycoside hydrolase family 76</fullName>
    </submittedName>
</protein>
<sequence>MLTGNVRRLWALPGTALGVNSRPARLRHRTFLAWNYWWQAHLLDCLIDAELRAPDDRRRALIRRVIRSVRVRNAGRWTNAYYDDMAWLGLALHRADQMLGLGRPPVVRLLTGRLLDAWSAELGGGIPWRRGDEFKNAPANAPAAILLARTGFLDRAVSTAGWIDTVLRDPETNLIRDGARPDGAGGIRIETPIYTYNQGAVLGAEVELAARSVAGARHAERVARTVDAVADRLSVGGVLTGHAGGDSGLFTGILARYLARVATDLPGDDARAARVRTRAADLVRTSAEAAWVHASTAGGRLTFGPDWTRPAQPPGVAAGGPERDLSVQLSGWMLLEAAAALDRVAHRPSTGSSNGR</sequence>
<dbReference type="Gene3D" id="1.50.10.20">
    <property type="match status" value="1"/>
</dbReference>
<dbReference type="Pfam" id="PF03663">
    <property type="entry name" value="Glyco_hydro_76"/>
    <property type="match status" value="1"/>
</dbReference>
<dbReference type="EMBL" id="CP001737">
    <property type="protein sequence ID" value="ACV79610.1"/>
    <property type="molecule type" value="Genomic_DNA"/>
</dbReference>
<dbReference type="InterPro" id="IPR014512">
    <property type="entry name" value="O_gly_hydro"/>
</dbReference>
<accession>C8XD07</accession>
<reference evidence="2 3" key="2">
    <citation type="journal article" date="2010" name="Stand. Genomic Sci.">
        <title>Complete genome sequence of Nakamurella multipartita type strain (Y-104).</title>
        <authorList>
            <person name="Tice H."/>
            <person name="Mayilraj S."/>
            <person name="Sims D."/>
            <person name="Lapidus A."/>
            <person name="Nolan M."/>
            <person name="Lucas S."/>
            <person name="Glavina Del Rio T."/>
            <person name="Copeland A."/>
            <person name="Cheng J.F."/>
            <person name="Meincke L."/>
            <person name="Bruce D."/>
            <person name="Goodwin L."/>
            <person name="Pitluck S."/>
            <person name="Ivanova N."/>
            <person name="Mavromatis K."/>
            <person name="Ovchinnikova G."/>
            <person name="Pati A."/>
            <person name="Chen A."/>
            <person name="Palaniappan K."/>
            <person name="Land M."/>
            <person name="Hauser L."/>
            <person name="Chang Y.J."/>
            <person name="Jeffries C.D."/>
            <person name="Detter J.C."/>
            <person name="Brettin T."/>
            <person name="Rohde M."/>
            <person name="Goker M."/>
            <person name="Bristow J."/>
            <person name="Eisen J.A."/>
            <person name="Markowitz V."/>
            <person name="Hugenholtz P."/>
            <person name="Kyrpides N.C."/>
            <person name="Klenk H.P."/>
            <person name="Chen F."/>
        </authorList>
    </citation>
    <scope>NUCLEOTIDE SEQUENCE [LARGE SCALE GENOMIC DNA]</scope>
    <source>
        <strain evidence="3">ATCC 700099 / DSM 44233 / CIP 104796 / JCM 9543 / NBRC 105858 / Y-104</strain>
    </source>
</reference>
<evidence type="ECO:0000313" key="3">
    <source>
        <dbReference type="Proteomes" id="UP000002218"/>
    </source>
</evidence>
<keyword evidence="3" id="KW-1185">Reference proteome</keyword>
<keyword evidence="2" id="KW-0378">Hydrolase</keyword>
<dbReference type="PANTHER" id="PTHR47791:SF3">
    <property type="entry name" value="MEIOTICALLY UP-REGULATED GENE 191 PROTEIN"/>
    <property type="match status" value="1"/>
</dbReference>
<dbReference type="RefSeq" id="WP_015748477.1">
    <property type="nucleotide sequence ID" value="NC_013235.1"/>
</dbReference>
<dbReference type="InterPro" id="IPR053169">
    <property type="entry name" value="MUG_Protein"/>
</dbReference>
<organism evidence="2 3">
    <name type="scientific">Nakamurella multipartita (strain ATCC 700099 / DSM 44233 / CIP 104796 / JCM 9543 / NBRC 105858 / Y-104)</name>
    <name type="common">Microsphaera multipartita</name>
    <dbReference type="NCBI Taxonomy" id="479431"/>
    <lineage>
        <taxon>Bacteria</taxon>
        <taxon>Bacillati</taxon>
        <taxon>Actinomycetota</taxon>
        <taxon>Actinomycetes</taxon>
        <taxon>Nakamurellales</taxon>
        <taxon>Nakamurellaceae</taxon>
        <taxon>Nakamurella</taxon>
    </lineage>
</organism>
<proteinExistence type="predicted"/>
<dbReference type="Proteomes" id="UP000002218">
    <property type="component" value="Chromosome"/>
</dbReference>
<dbReference type="AlphaFoldDB" id="C8XD07"/>
<dbReference type="STRING" id="479431.Namu_3279"/>
<feature type="region of interest" description="Disordered" evidence="1">
    <location>
        <begin position="303"/>
        <end position="322"/>
    </location>
</feature>
<gene>
    <name evidence="2" type="ordered locus">Namu_3279</name>
</gene>
<evidence type="ECO:0000313" key="2">
    <source>
        <dbReference type="EMBL" id="ACV79610.1"/>
    </source>
</evidence>
<dbReference type="KEGG" id="nml:Namu_3279"/>
<dbReference type="GO" id="GO:0016787">
    <property type="term" value="F:hydrolase activity"/>
    <property type="evidence" value="ECO:0007669"/>
    <property type="project" value="UniProtKB-KW"/>
</dbReference>
<reference evidence="3" key="1">
    <citation type="submission" date="2009-09" db="EMBL/GenBank/DDBJ databases">
        <title>The complete genome of Nakamurella multipartita DSM 44233.</title>
        <authorList>
            <consortium name="US DOE Joint Genome Institute (JGI-PGF)"/>
            <person name="Lucas S."/>
            <person name="Copeland A."/>
            <person name="Lapidus A."/>
            <person name="Glavina del Rio T."/>
            <person name="Dalin E."/>
            <person name="Tice H."/>
            <person name="Bruce D."/>
            <person name="Goodwin L."/>
            <person name="Pitluck S."/>
            <person name="Kyrpides N."/>
            <person name="Mavromatis K."/>
            <person name="Ivanova N."/>
            <person name="Ovchinnikova G."/>
            <person name="Sims D."/>
            <person name="Meincke L."/>
            <person name="Brettin T."/>
            <person name="Detter J.C."/>
            <person name="Han C."/>
            <person name="Larimer F."/>
            <person name="Land M."/>
            <person name="Hauser L."/>
            <person name="Markowitz V."/>
            <person name="Cheng J.-F."/>
            <person name="Hugenholtz P."/>
            <person name="Woyke T."/>
            <person name="Wu D."/>
            <person name="Klenk H.-P."/>
            <person name="Eisen J.A."/>
        </authorList>
    </citation>
    <scope>NUCLEOTIDE SEQUENCE [LARGE SCALE GENOMIC DNA]</scope>
    <source>
        <strain evidence="3">ATCC 700099 / DSM 44233 / CIP 104796 / JCM 9543 / NBRC 105858 / Y-104</strain>
    </source>
</reference>
<name>C8XD07_NAKMY</name>
<dbReference type="eggNOG" id="COG4833">
    <property type="taxonomic scope" value="Bacteria"/>
</dbReference>
<dbReference type="SUPFAM" id="SSF48208">
    <property type="entry name" value="Six-hairpin glycosidases"/>
    <property type="match status" value="1"/>
</dbReference>
<dbReference type="InterPro" id="IPR008928">
    <property type="entry name" value="6-hairpin_glycosidase_sf"/>
</dbReference>
<dbReference type="GO" id="GO:0005975">
    <property type="term" value="P:carbohydrate metabolic process"/>
    <property type="evidence" value="ECO:0007669"/>
    <property type="project" value="InterPro"/>
</dbReference>
<dbReference type="CAZy" id="GH76">
    <property type="family name" value="Glycoside Hydrolase Family 76"/>
</dbReference>